<sequence length="106" mass="11976">MIHAAVERSDGDVYPSLRELTNCADDDAQVAENAQRLPGVEYVESCLSTSSIPTSLQRICWCSQAHRIKKAMAVMEWNGKYMQNCHTIVYMASTRVGRRLQLEQIV</sequence>
<name>A0A0M3HUZ0_ASCLU</name>
<dbReference type="AlphaFoldDB" id="A0A0M3HUZ0"/>
<evidence type="ECO:0000313" key="1">
    <source>
        <dbReference type="Proteomes" id="UP000036681"/>
    </source>
</evidence>
<dbReference type="WBParaSite" id="ALUE_0000668301-mRNA-1">
    <property type="protein sequence ID" value="ALUE_0000668301-mRNA-1"/>
    <property type="gene ID" value="ALUE_0000668301"/>
</dbReference>
<dbReference type="Proteomes" id="UP000036681">
    <property type="component" value="Unplaced"/>
</dbReference>
<evidence type="ECO:0000313" key="2">
    <source>
        <dbReference type="WBParaSite" id="ALUE_0000668301-mRNA-1"/>
    </source>
</evidence>
<organism evidence="1 2">
    <name type="scientific">Ascaris lumbricoides</name>
    <name type="common">Giant roundworm</name>
    <dbReference type="NCBI Taxonomy" id="6252"/>
    <lineage>
        <taxon>Eukaryota</taxon>
        <taxon>Metazoa</taxon>
        <taxon>Ecdysozoa</taxon>
        <taxon>Nematoda</taxon>
        <taxon>Chromadorea</taxon>
        <taxon>Rhabditida</taxon>
        <taxon>Spirurina</taxon>
        <taxon>Ascaridomorpha</taxon>
        <taxon>Ascaridoidea</taxon>
        <taxon>Ascarididae</taxon>
        <taxon>Ascaris</taxon>
    </lineage>
</organism>
<keyword evidence="1" id="KW-1185">Reference proteome</keyword>
<protein>
    <submittedName>
        <fullName evidence="2">Uncharacterized protein</fullName>
    </submittedName>
</protein>
<reference evidence="2" key="1">
    <citation type="submission" date="2017-02" db="UniProtKB">
        <authorList>
            <consortium name="WormBaseParasite"/>
        </authorList>
    </citation>
    <scope>IDENTIFICATION</scope>
</reference>
<proteinExistence type="predicted"/>
<accession>A0A0M3HUZ0</accession>